<dbReference type="InterPro" id="IPR040911">
    <property type="entry name" value="Exostosin_GT47"/>
</dbReference>
<dbReference type="AlphaFoldDB" id="A0A2U0I5T8"/>
<evidence type="ECO:0000313" key="2">
    <source>
        <dbReference type="EMBL" id="PVW16468.1"/>
    </source>
</evidence>
<organism evidence="2 3">
    <name type="scientific">Marixanthomonas spongiae</name>
    <dbReference type="NCBI Taxonomy" id="2174845"/>
    <lineage>
        <taxon>Bacteria</taxon>
        <taxon>Pseudomonadati</taxon>
        <taxon>Bacteroidota</taxon>
        <taxon>Flavobacteriia</taxon>
        <taxon>Flavobacteriales</taxon>
        <taxon>Flavobacteriaceae</taxon>
        <taxon>Marixanthomonas</taxon>
    </lineage>
</organism>
<gene>
    <name evidence="2" type="ORF">DDV96_04220</name>
</gene>
<dbReference type="Proteomes" id="UP000245962">
    <property type="component" value="Unassembled WGS sequence"/>
</dbReference>
<name>A0A2U0I5T8_9FLAO</name>
<accession>A0A2U0I5T8</accession>
<protein>
    <recommendedName>
        <fullName evidence="1">Exostosin GT47 domain-containing protein</fullName>
    </recommendedName>
</protein>
<dbReference type="Pfam" id="PF03016">
    <property type="entry name" value="Exostosin_GT47"/>
    <property type="match status" value="1"/>
</dbReference>
<dbReference type="OrthoDB" id="1416011at2"/>
<evidence type="ECO:0000313" key="3">
    <source>
        <dbReference type="Proteomes" id="UP000245962"/>
    </source>
</evidence>
<keyword evidence="3" id="KW-1185">Reference proteome</keyword>
<dbReference type="EMBL" id="QEHR01000002">
    <property type="protein sequence ID" value="PVW16468.1"/>
    <property type="molecule type" value="Genomic_DNA"/>
</dbReference>
<evidence type="ECO:0000259" key="1">
    <source>
        <dbReference type="Pfam" id="PF03016"/>
    </source>
</evidence>
<sequence length="351" mass="40738">MKLYYPTSHYDPRFRREVFPLLKPFIKGKGFTDEARIKLYGVSETDFQLVETITEADVVVLPMAWNYYVKNRQLPKALECIEAAKASQKQVWSYNAGDFGVKIPEFDHVKVFRFSGYRANGQKGHCGMPVFITDYLTQHYEEEAFLKKHYSPKPVVGFCGQADDRVLTTGKELFRTLFYLMQSKLGLRAEEPQTVGSTSRLRAALLKTLERSDVIADNFIKRKQYRAGVTKNKAQHRTTKEFYDNILQSDYVLCVRGAGNFSVRFYETLMMGRIPVYIDTDGYLPLQDTIDWRNHVVWVDYNERHQVAQKVKAFHDALSAPDFIALQQSNRTLWKEKLTLGGFFKELVKQK</sequence>
<dbReference type="RefSeq" id="WP_116693481.1">
    <property type="nucleotide sequence ID" value="NZ_QEHR01000002.1"/>
</dbReference>
<proteinExistence type="predicted"/>
<reference evidence="2 3" key="1">
    <citation type="submission" date="2018-04" db="EMBL/GenBank/DDBJ databases">
        <title>Marixanthomonas spongiae HN-E44 sp. nov., isolated from a marine sponge.</title>
        <authorList>
            <person name="Luo L."/>
            <person name="Zhuang L."/>
        </authorList>
    </citation>
    <scope>NUCLEOTIDE SEQUENCE [LARGE SCALE GENOMIC DNA]</scope>
    <source>
        <strain evidence="2 3">HN-E44</strain>
    </source>
</reference>
<comment type="caution">
    <text evidence="2">The sequence shown here is derived from an EMBL/GenBank/DDBJ whole genome shotgun (WGS) entry which is preliminary data.</text>
</comment>
<feature type="domain" description="Exostosin GT47" evidence="1">
    <location>
        <begin position="49"/>
        <end position="308"/>
    </location>
</feature>